<evidence type="ECO:0000256" key="17">
    <source>
        <dbReference type="HAMAP-Rule" id="MF_01006"/>
    </source>
</evidence>
<evidence type="ECO:0000256" key="6">
    <source>
        <dbReference type="ARBA" id="ARBA00022692"/>
    </source>
</evidence>
<feature type="transmembrane region" description="Helical" evidence="17">
    <location>
        <begin position="271"/>
        <end position="290"/>
    </location>
</feature>
<dbReference type="InterPro" id="IPR003824">
    <property type="entry name" value="UppP"/>
</dbReference>
<keyword evidence="5 17" id="KW-1003">Cell membrane</keyword>
<dbReference type="PANTHER" id="PTHR30622">
    <property type="entry name" value="UNDECAPRENYL-DIPHOSPHATASE"/>
    <property type="match status" value="1"/>
</dbReference>
<keyword evidence="11 17" id="KW-0472">Membrane</keyword>
<dbReference type="Pfam" id="PF02673">
    <property type="entry name" value="BacA"/>
    <property type="match status" value="1"/>
</dbReference>
<evidence type="ECO:0000256" key="3">
    <source>
        <dbReference type="ARBA" id="ARBA00012374"/>
    </source>
</evidence>
<evidence type="ECO:0000256" key="2">
    <source>
        <dbReference type="ARBA" id="ARBA00010621"/>
    </source>
</evidence>
<keyword evidence="13 17" id="KW-0961">Cell wall biogenesis/degradation</keyword>
<keyword evidence="9 17" id="KW-0573">Peptidoglycan synthesis</keyword>
<evidence type="ECO:0000256" key="7">
    <source>
        <dbReference type="ARBA" id="ARBA00022801"/>
    </source>
</evidence>
<dbReference type="RefSeq" id="WP_118578397.1">
    <property type="nucleotide sequence ID" value="NZ_JAAINN010000001.1"/>
</dbReference>
<dbReference type="Proteomes" id="UP001644719">
    <property type="component" value="Unassembled WGS sequence"/>
</dbReference>
<feature type="transmembrane region" description="Helical" evidence="17">
    <location>
        <begin position="238"/>
        <end position="259"/>
    </location>
</feature>
<keyword evidence="7 17" id="KW-0378">Hydrolase</keyword>
<feature type="transmembrane region" description="Helical" evidence="17">
    <location>
        <begin position="41"/>
        <end position="59"/>
    </location>
</feature>
<evidence type="ECO:0000256" key="16">
    <source>
        <dbReference type="ARBA" id="ARBA00047594"/>
    </source>
</evidence>
<name>A0ABX2H3E2_9FIRM</name>
<evidence type="ECO:0000256" key="1">
    <source>
        <dbReference type="ARBA" id="ARBA00004651"/>
    </source>
</evidence>
<sequence length="291" mass="31861">MSVLQAILLGIVQGITEFLPVSSFGHLAAIENAMGITRNTAVLFEVLLHIGTMVAVFFAFHEDLRRIGEELLGMIMDIIGNVNIYFHNRKTGENLHYARVVHGTYRKFTAIMAVSFIPTALLGYICRRLVTRAAISPLLPGACILVTGVFLLVTDLSNIGGIKTPKDVTYDNAMWIGICQGISVFPGISRCGMTICAGLLCGFSRKFAVKYSYLISIPAVLGSLFLELGQFTTPKMSVSLGFTYVFGMIVAGVVGYFMIRNLLRILQHAKLRYFAFYCFVAGAIALISNFA</sequence>
<feature type="transmembrane region" description="Helical" evidence="17">
    <location>
        <begin position="108"/>
        <end position="126"/>
    </location>
</feature>
<comment type="catalytic activity">
    <reaction evidence="16 17">
        <text>di-trans,octa-cis-undecaprenyl diphosphate + H2O = di-trans,octa-cis-undecaprenyl phosphate + phosphate + H(+)</text>
        <dbReference type="Rhea" id="RHEA:28094"/>
        <dbReference type="ChEBI" id="CHEBI:15377"/>
        <dbReference type="ChEBI" id="CHEBI:15378"/>
        <dbReference type="ChEBI" id="CHEBI:43474"/>
        <dbReference type="ChEBI" id="CHEBI:58405"/>
        <dbReference type="ChEBI" id="CHEBI:60392"/>
        <dbReference type="EC" id="3.6.1.27"/>
    </reaction>
</comment>
<evidence type="ECO:0000256" key="10">
    <source>
        <dbReference type="ARBA" id="ARBA00022989"/>
    </source>
</evidence>
<feature type="transmembrane region" description="Helical" evidence="17">
    <location>
        <begin position="133"/>
        <end position="153"/>
    </location>
</feature>
<comment type="function">
    <text evidence="17">Catalyzes the dephosphorylation of undecaprenyl diphosphate (UPP). Confers resistance to bacitracin.</text>
</comment>
<keyword evidence="8 17" id="KW-0133">Cell shape</keyword>
<comment type="miscellaneous">
    <text evidence="17">Bacitracin is thought to be involved in the inhibition of peptidoglycan synthesis by sequestering undecaprenyl diphosphate, thereby reducing the pool of lipid carrier available.</text>
</comment>
<evidence type="ECO:0000256" key="4">
    <source>
        <dbReference type="ARBA" id="ARBA00021581"/>
    </source>
</evidence>
<accession>A0ABX2H3E2</accession>
<evidence type="ECO:0000313" key="19">
    <source>
        <dbReference type="Proteomes" id="UP001644719"/>
    </source>
</evidence>
<evidence type="ECO:0000256" key="8">
    <source>
        <dbReference type="ARBA" id="ARBA00022960"/>
    </source>
</evidence>
<organism evidence="18 19">
    <name type="scientific">Blautia faecis</name>
    <dbReference type="NCBI Taxonomy" id="871665"/>
    <lineage>
        <taxon>Bacteria</taxon>
        <taxon>Bacillati</taxon>
        <taxon>Bacillota</taxon>
        <taxon>Clostridia</taxon>
        <taxon>Lachnospirales</taxon>
        <taxon>Lachnospiraceae</taxon>
        <taxon>Blautia</taxon>
    </lineage>
</organism>
<keyword evidence="12 17" id="KW-0046">Antibiotic resistance</keyword>
<comment type="caution">
    <text evidence="18">The sequence shown here is derived from an EMBL/GenBank/DDBJ whole genome shotgun (WGS) entry which is preliminary data.</text>
</comment>
<proteinExistence type="inferred from homology"/>
<reference evidence="18 19" key="1">
    <citation type="journal article" date="2020" name="Cell Host Microbe">
        <title>Functional and Genomic Variation between Human-Derived Isolates of Lachnospiraceae Reveals Inter- and Intra-Species Diversity.</title>
        <authorList>
            <person name="Sorbara M.T."/>
            <person name="Littmann E.R."/>
            <person name="Fontana E."/>
            <person name="Moody T.U."/>
            <person name="Kohout C.E."/>
            <person name="Gjonbalaj M."/>
            <person name="Eaton V."/>
            <person name="Seok R."/>
            <person name="Leiner I.M."/>
            <person name="Pamer E.G."/>
        </authorList>
    </citation>
    <scope>NUCLEOTIDE SEQUENCE [LARGE SCALE GENOMIC DNA]</scope>
    <source>
        <strain evidence="18 19">MSK.17.74</strain>
    </source>
</reference>
<evidence type="ECO:0000256" key="12">
    <source>
        <dbReference type="ARBA" id="ARBA00023251"/>
    </source>
</evidence>
<dbReference type="PANTHER" id="PTHR30622:SF2">
    <property type="entry name" value="UNDECAPRENYL-DIPHOSPHATASE"/>
    <property type="match status" value="1"/>
</dbReference>
<evidence type="ECO:0000256" key="11">
    <source>
        <dbReference type="ARBA" id="ARBA00023136"/>
    </source>
</evidence>
<dbReference type="GeneID" id="69512725"/>
<keyword evidence="19" id="KW-1185">Reference proteome</keyword>
<keyword evidence="10 17" id="KW-1133">Transmembrane helix</keyword>
<comment type="similarity">
    <text evidence="2 17">Belongs to the UppP family.</text>
</comment>
<evidence type="ECO:0000256" key="15">
    <source>
        <dbReference type="ARBA" id="ARBA00032932"/>
    </source>
</evidence>
<protein>
    <recommendedName>
        <fullName evidence="4 17">Undecaprenyl-diphosphatase</fullName>
        <ecNumber evidence="3 17">3.6.1.27</ecNumber>
    </recommendedName>
    <alternativeName>
        <fullName evidence="15 17">Bacitracin resistance protein</fullName>
    </alternativeName>
    <alternativeName>
        <fullName evidence="14 17">Undecaprenyl pyrophosphate phosphatase</fullName>
    </alternativeName>
</protein>
<dbReference type="EMBL" id="JAAITS010000002">
    <property type="protein sequence ID" value="NSG84058.1"/>
    <property type="molecule type" value="Genomic_DNA"/>
</dbReference>
<evidence type="ECO:0000256" key="5">
    <source>
        <dbReference type="ARBA" id="ARBA00022475"/>
    </source>
</evidence>
<feature type="transmembrane region" description="Helical" evidence="17">
    <location>
        <begin position="173"/>
        <end position="201"/>
    </location>
</feature>
<evidence type="ECO:0000256" key="14">
    <source>
        <dbReference type="ARBA" id="ARBA00032707"/>
    </source>
</evidence>
<comment type="subcellular location">
    <subcellularLocation>
        <location evidence="1 17">Cell membrane</location>
        <topology evidence="1 17">Multi-pass membrane protein</topology>
    </subcellularLocation>
</comment>
<evidence type="ECO:0000256" key="13">
    <source>
        <dbReference type="ARBA" id="ARBA00023316"/>
    </source>
</evidence>
<evidence type="ECO:0000313" key="18">
    <source>
        <dbReference type="EMBL" id="NSG84058.1"/>
    </source>
</evidence>
<dbReference type="HAMAP" id="MF_01006">
    <property type="entry name" value="Undec_diphosphatase"/>
    <property type="match status" value="1"/>
</dbReference>
<dbReference type="EC" id="3.6.1.27" evidence="3 17"/>
<keyword evidence="6 17" id="KW-0812">Transmembrane</keyword>
<feature type="transmembrane region" description="Helical" evidence="17">
    <location>
        <begin position="213"/>
        <end position="232"/>
    </location>
</feature>
<evidence type="ECO:0000256" key="9">
    <source>
        <dbReference type="ARBA" id="ARBA00022984"/>
    </source>
</evidence>
<gene>
    <name evidence="17" type="primary">uppP</name>
    <name evidence="18" type="ORF">G5B17_01095</name>
</gene>